<keyword evidence="2" id="KW-1185">Reference proteome</keyword>
<evidence type="ECO:0000313" key="2">
    <source>
        <dbReference type="Proteomes" id="UP000249464"/>
    </source>
</evidence>
<accession>A0A2X0P1V4</accession>
<dbReference type="EMBL" id="FQNC01000041">
    <property type="protein sequence ID" value="SGY33746.1"/>
    <property type="molecule type" value="Genomic_DNA"/>
</dbReference>
<evidence type="ECO:0000313" key="1">
    <source>
        <dbReference type="EMBL" id="SGY33746.1"/>
    </source>
</evidence>
<name>A0A2X0P1V4_9BASI</name>
<sequence length="208" mass="21966">MTHQGIQVLTFIPDGCTWSHRASVDVLYNGRGTSCYTAQSVACVAWAGGRGLGASAAAFSGQAEFQKAKRRRQRAGAGTRCPLSLVARTTGVTTSPDHVLVDPTSGRDCADVLTRSYDGRQQSLQRWRSGSVLAAGRAGACAGIDFVHCFSASRLIGNLARPRTTNKDGLESCLSLRASIDDTPTECKCSTPPAVTETLAPPPDVIRP</sequence>
<protein>
    <submittedName>
        <fullName evidence="1">BQ5605_C002g01538 protein</fullName>
    </submittedName>
</protein>
<dbReference type="Proteomes" id="UP000249464">
    <property type="component" value="Unassembled WGS sequence"/>
</dbReference>
<organism evidence="1 2">
    <name type="scientific">Microbotryum silenes-dioicae</name>
    <dbReference type="NCBI Taxonomy" id="796604"/>
    <lineage>
        <taxon>Eukaryota</taxon>
        <taxon>Fungi</taxon>
        <taxon>Dikarya</taxon>
        <taxon>Basidiomycota</taxon>
        <taxon>Pucciniomycotina</taxon>
        <taxon>Microbotryomycetes</taxon>
        <taxon>Microbotryales</taxon>
        <taxon>Microbotryaceae</taxon>
        <taxon>Microbotryum</taxon>
    </lineage>
</organism>
<reference evidence="1 2" key="1">
    <citation type="submission" date="2016-11" db="EMBL/GenBank/DDBJ databases">
        <authorList>
            <person name="Jaros S."/>
            <person name="Januszkiewicz K."/>
            <person name="Wedrychowicz H."/>
        </authorList>
    </citation>
    <scope>NUCLEOTIDE SEQUENCE [LARGE SCALE GENOMIC DNA]</scope>
</reference>
<proteinExistence type="predicted"/>
<gene>
    <name evidence="1" type="primary">BQ5605_C002g01538</name>
    <name evidence="1" type="ORF">BQ5605_C002G01538</name>
</gene>
<dbReference type="AlphaFoldDB" id="A0A2X0P1V4"/>